<dbReference type="Pfam" id="PF00264">
    <property type="entry name" value="Tyrosinase"/>
    <property type="match status" value="1"/>
</dbReference>
<dbReference type="InterPro" id="IPR008922">
    <property type="entry name" value="Di-copper_centre_dom_sf"/>
</dbReference>
<protein>
    <submittedName>
        <fullName evidence="5">Di-copper centre-containing protein</fullName>
    </submittedName>
</protein>
<evidence type="ECO:0000259" key="4">
    <source>
        <dbReference type="PROSITE" id="PS00498"/>
    </source>
</evidence>
<feature type="signal peptide" evidence="3">
    <location>
        <begin position="1"/>
        <end position="18"/>
    </location>
</feature>
<organism evidence="5 6">
    <name type="scientific">Venturia nashicola</name>
    <dbReference type="NCBI Taxonomy" id="86259"/>
    <lineage>
        <taxon>Eukaryota</taxon>
        <taxon>Fungi</taxon>
        <taxon>Dikarya</taxon>
        <taxon>Ascomycota</taxon>
        <taxon>Pezizomycotina</taxon>
        <taxon>Dothideomycetes</taxon>
        <taxon>Pleosporomycetidae</taxon>
        <taxon>Venturiales</taxon>
        <taxon>Venturiaceae</taxon>
        <taxon>Venturia</taxon>
    </lineage>
</organism>
<dbReference type="PANTHER" id="PTHR11474">
    <property type="entry name" value="TYROSINASE FAMILY MEMBER"/>
    <property type="match status" value="1"/>
</dbReference>
<keyword evidence="1" id="KW-0479">Metal-binding</keyword>
<dbReference type="STRING" id="86259.A0A4Z1PB68"/>
<evidence type="ECO:0000256" key="2">
    <source>
        <dbReference type="ARBA" id="ARBA00023008"/>
    </source>
</evidence>
<keyword evidence="3" id="KW-0732">Signal</keyword>
<dbReference type="AlphaFoldDB" id="A0A4Z1PB68"/>
<dbReference type="PRINTS" id="PR00092">
    <property type="entry name" value="TYROSINASE"/>
</dbReference>
<proteinExistence type="predicted"/>
<evidence type="ECO:0000256" key="1">
    <source>
        <dbReference type="ARBA" id="ARBA00022723"/>
    </source>
</evidence>
<feature type="chain" id="PRO_5021364871" evidence="3">
    <location>
        <begin position="19"/>
        <end position="361"/>
    </location>
</feature>
<evidence type="ECO:0000313" key="5">
    <source>
        <dbReference type="EMBL" id="TID25608.1"/>
    </source>
</evidence>
<dbReference type="InterPro" id="IPR002227">
    <property type="entry name" value="Tyrosinase_Cu-bd"/>
</dbReference>
<dbReference type="Gene3D" id="1.10.1280.10">
    <property type="entry name" value="Di-copper center containing domain from catechol oxidase"/>
    <property type="match status" value="1"/>
</dbReference>
<accession>A0A4Z1PB68</accession>
<dbReference type="GO" id="GO:0046872">
    <property type="term" value="F:metal ion binding"/>
    <property type="evidence" value="ECO:0007669"/>
    <property type="project" value="UniProtKB-KW"/>
</dbReference>
<name>A0A4Z1PB68_9PEZI</name>
<evidence type="ECO:0000313" key="6">
    <source>
        <dbReference type="Proteomes" id="UP000298493"/>
    </source>
</evidence>
<dbReference type="GO" id="GO:0016491">
    <property type="term" value="F:oxidoreductase activity"/>
    <property type="evidence" value="ECO:0007669"/>
    <property type="project" value="InterPro"/>
</dbReference>
<dbReference type="PROSITE" id="PS00498">
    <property type="entry name" value="TYROSINASE_2"/>
    <property type="match status" value="1"/>
</dbReference>
<evidence type="ECO:0000256" key="3">
    <source>
        <dbReference type="SAM" id="SignalP"/>
    </source>
</evidence>
<comment type="caution">
    <text evidence="5">The sequence shown here is derived from an EMBL/GenBank/DDBJ whole genome shotgun (WGS) entry which is preliminary data.</text>
</comment>
<reference evidence="5 6" key="1">
    <citation type="submission" date="2019-04" db="EMBL/GenBank/DDBJ databases">
        <title>High contiguity whole genome sequence and gene annotation resource for two Venturia nashicola isolates.</title>
        <authorList>
            <person name="Prokchorchik M."/>
            <person name="Won K."/>
            <person name="Lee Y."/>
            <person name="Choi E.D."/>
            <person name="Segonzac C."/>
            <person name="Sohn K.H."/>
        </authorList>
    </citation>
    <scope>NUCLEOTIDE SEQUENCE [LARGE SCALE GENOMIC DNA]</scope>
    <source>
        <strain evidence="5 6">PRI2</strain>
    </source>
</reference>
<sequence length="361" mass="40083">MQFLTWLLLCLAAAIGEATTCTNPRVRKSWLALSNAEKLEYIRAVKCLDTLPSKGNYSAARTRRDDWTAMHIFRSRPTVPSYIPGSTSMMQQPSNLAHKCRYIDPPSGATRYYLLSFETALIEECGYKGAQPYWDWTIWTPRNKRKFADSPIFDPTYGFGGNGVGQSSDGKASTGYDSRGGSCVTDGPFANLTLTLGPGYNLSANPHCLKRKFFVLANDTYLGPEMITDVLKEKNYFDMIMAMTKSPDLSNPKRYGVHTTGHIGPGGEEADFWSSPNDPIFVVHHANLDRVWDFWQDQAPENLYAINGPTSMGRGLTRGPGNTTLDDMLEMSPDIAPNLPARALMDSLNKNGKGISCVRYE</sequence>
<gene>
    <name evidence="5" type="ORF">E6O75_ATG03471</name>
</gene>
<keyword evidence="6" id="KW-1185">Reference proteome</keyword>
<dbReference type="Proteomes" id="UP000298493">
    <property type="component" value="Unassembled WGS sequence"/>
</dbReference>
<feature type="domain" description="Tyrosinase copper-binding" evidence="4">
    <location>
        <begin position="278"/>
        <end position="289"/>
    </location>
</feature>
<dbReference type="SUPFAM" id="SSF48056">
    <property type="entry name" value="Di-copper centre-containing domain"/>
    <property type="match status" value="1"/>
</dbReference>
<dbReference type="InterPro" id="IPR050316">
    <property type="entry name" value="Tyrosinase/Hemocyanin"/>
</dbReference>
<dbReference type="EMBL" id="SNSC02000003">
    <property type="protein sequence ID" value="TID25608.1"/>
    <property type="molecule type" value="Genomic_DNA"/>
</dbReference>
<keyword evidence="2" id="KW-0186">Copper</keyword>
<dbReference type="PANTHER" id="PTHR11474:SF126">
    <property type="entry name" value="TYROSINASE-LIKE PROTEIN TYR-1-RELATED"/>
    <property type="match status" value="1"/>
</dbReference>